<sequence length="936" mass="107407">MNYKIILIGAFIFNFGYLVSQNKSHPRIYTGNTSNVAFLKSTEGVVWKAQLIQKKKENLEVYLEKCKVDPGWLVSRLQMNWKTKHTKVFLHGGNFSHSTGSAPVPTVRFSGTRDWATDYLTPNLEEVIPYLDDERGMFLKNKNTGKKEWVHPSKVGFAIERINQKIMLLVEDAAFLYWLTGEEKYAKFAEPIFLKYTEGMYYREPPLDLDNTVQQGVSGLSTFEVIHDKIIANLTISYDFLHSYLQENNRDLSKTTAVFQKWGDQMIKNGIPDNNWNLFQARYLTYIALALESDKEYDNGKGQEYYLKYTFNQSTKRQWSIKEAVSGYDQKTGIWAESPSYSLHVTTTLLRLLTLLDNVTQQDELSNFPVVEKAALAAFQYLFPSGYTVAFGDARHDIIPPENFELLITNYRKYHKEEKELVISGLLKQLIKKEEYKRDSKDLFQLFFYVNKLKKTNDLEIKELSESLITPTFYAPNVSMFVQRMGEGEQAMMVSTVGAFGNHAHVNGISIELYANNYVLGPDMSKGPSYWHPDHREYYSQFPAHNTVVVDGISSYGRMRGYHPYTLNNHYPKSAESKIAFDKVSYANVSLVEPKTMSDQQRLTAMIKSESGKGYIIDVFRSRKKNLSTQKHEYFYHNLGQNLDVFDNKNQPLKLVTTKELGSERGDMKAYDYLIDKKSAATSKNINALFTLKSKGKPDNLMKMWIKGEEKQTVFTVDAPKSNAITKGTAPVEVLKQKMKTLILRRETEAWRNPFAVVFNPYMDGGENPISSVEYPSLTETPDAQKIEVIHKDLKTKDVIIANASQNDIALDDDLYQNGLLSVIRHSGTEKAPTFLFVSDVYKFDYKNWGILSYAKAVSLSIEKTTEGYVIQNDNPVVIKIPYIDGHHPYKLKIYDGEKLIEQRDVFVNRNNPNQVDFRLNKAYKKVVVVLKNSAE</sequence>
<evidence type="ECO:0000259" key="2">
    <source>
        <dbReference type="Pfam" id="PF07940"/>
    </source>
</evidence>
<comment type="caution">
    <text evidence="4">The sequence shown here is derived from an EMBL/GenBank/DDBJ whole genome shotgun (WGS) entry which is preliminary data.</text>
</comment>
<evidence type="ECO:0000313" key="4">
    <source>
        <dbReference type="EMBL" id="MDN3620774.1"/>
    </source>
</evidence>
<evidence type="ECO:0000259" key="3">
    <source>
        <dbReference type="Pfam" id="PF26377"/>
    </source>
</evidence>
<dbReference type="RefSeq" id="WP_261972483.1">
    <property type="nucleotide sequence ID" value="NZ_CP103460.1"/>
</dbReference>
<dbReference type="Gene3D" id="2.70.98.70">
    <property type="match status" value="1"/>
</dbReference>
<dbReference type="Proteomes" id="UP001228636">
    <property type="component" value="Unassembled WGS sequence"/>
</dbReference>
<dbReference type="InterPro" id="IPR058849">
    <property type="entry name" value="Ulvan_lyase_2nd"/>
</dbReference>
<gene>
    <name evidence="4" type="ORF">QWY81_15015</name>
</gene>
<dbReference type="GO" id="GO:0016829">
    <property type="term" value="F:lyase activity"/>
    <property type="evidence" value="ECO:0007669"/>
    <property type="project" value="InterPro"/>
</dbReference>
<dbReference type="GO" id="GO:0030313">
    <property type="term" value="C:cell envelope"/>
    <property type="evidence" value="ECO:0007669"/>
    <property type="project" value="UniProtKB-SubCell"/>
</dbReference>
<feature type="domain" description="Heparinase II/III-like C-terminal" evidence="2">
    <location>
        <begin position="489"/>
        <end position="561"/>
    </location>
</feature>
<protein>
    <submittedName>
        <fullName evidence="4">Heparinase II/III family protein</fullName>
    </submittedName>
</protein>
<evidence type="ECO:0000313" key="5">
    <source>
        <dbReference type="Proteomes" id="UP001228636"/>
    </source>
</evidence>
<name>A0AAJ1VHY1_9FLAO</name>
<dbReference type="Gene3D" id="1.50.10.100">
    <property type="entry name" value="Chondroitin AC/alginate lyase"/>
    <property type="match status" value="1"/>
</dbReference>
<organism evidence="4 5">
    <name type="scientific">Polaribacter sejongensis</name>
    <dbReference type="NCBI Taxonomy" id="985043"/>
    <lineage>
        <taxon>Bacteria</taxon>
        <taxon>Pseudomonadati</taxon>
        <taxon>Bacteroidota</taxon>
        <taxon>Flavobacteriia</taxon>
        <taxon>Flavobacteriales</taxon>
        <taxon>Flavobacteriaceae</taxon>
    </lineage>
</organism>
<comment type="subcellular location">
    <subcellularLocation>
        <location evidence="1">Cell envelope</location>
    </subcellularLocation>
</comment>
<feature type="domain" description="Endo-acting ulvan lyase 2nd" evidence="3">
    <location>
        <begin position="332"/>
        <end position="439"/>
    </location>
</feature>
<dbReference type="SUPFAM" id="SSF48230">
    <property type="entry name" value="Chondroitin AC/alginate lyase"/>
    <property type="match status" value="1"/>
</dbReference>
<accession>A0AAJ1VHY1</accession>
<dbReference type="Pfam" id="PF26377">
    <property type="entry name" value="Ulvan_lyase_2nd"/>
    <property type="match status" value="1"/>
</dbReference>
<dbReference type="InterPro" id="IPR008929">
    <property type="entry name" value="Chondroitin_lyas"/>
</dbReference>
<dbReference type="InterPro" id="IPR012480">
    <property type="entry name" value="Hepar_II_III_C"/>
</dbReference>
<dbReference type="Pfam" id="PF07940">
    <property type="entry name" value="Hepar_II_III_C"/>
    <property type="match status" value="1"/>
</dbReference>
<reference evidence="4 5" key="1">
    <citation type="journal article" date="2014" name="Int. J. Syst. Evol. Microbiol.">
        <title>Complete genome sequence of Corynebacterium casei LMG S-19264T (=DSM 44701T), isolated from a smear-ripened cheese.</title>
        <authorList>
            <consortium name="US DOE Joint Genome Institute (JGI-PGF)"/>
            <person name="Walter F."/>
            <person name="Albersmeier A."/>
            <person name="Kalinowski J."/>
            <person name="Ruckert C."/>
        </authorList>
    </citation>
    <scope>NUCLEOTIDE SEQUENCE [LARGE SCALE GENOMIC DNA]</scope>
    <source>
        <strain evidence="4 5">CECT 8670</strain>
    </source>
</reference>
<proteinExistence type="predicted"/>
<dbReference type="AlphaFoldDB" id="A0AAJ1VHY1"/>
<dbReference type="EMBL" id="JAUFQH010000015">
    <property type="protein sequence ID" value="MDN3620774.1"/>
    <property type="molecule type" value="Genomic_DNA"/>
</dbReference>
<evidence type="ECO:0000256" key="1">
    <source>
        <dbReference type="ARBA" id="ARBA00004196"/>
    </source>
</evidence>